<gene>
    <name evidence="2" type="ORF">SAMN04488696_0592</name>
</gene>
<dbReference type="Proteomes" id="UP000198535">
    <property type="component" value="Unassembled WGS sequence"/>
</dbReference>
<proteinExistence type="predicted"/>
<dbReference type="AlphaFoldDB" id="A0A1I4PE05"/>
<keyword evidence="3" id="KW-1185">Reference proteome</keyword>
<sequence length="379" mass="42669">MGAQSDTKYEVTIKEAYRHANVYMVNSMTKNMPGLETWNESSINPCPLELYDINGDLLYYEFSVEKEDKVIGRIKVGANKLLGYSVKTFEFGMRSWDPKMVMQKSVEVANNKYSDGEILSTKMVVYSYPSIGSMTIIRDKKTGEEKRIFVDAYTLEIIPDKTADDGEIGVWSFYEKISDKKANENLAKWTESEDFVSSVEKSTEDVGLDIYTPLTNEMLSQLREKSAIITSTKGNLILNVPLYAQSKSYYCAPASAQMIAKFYGVTHTQNYIYGLMNDGSGGACTNTEQLNYYQASNGLNKPNSYLDNTPTYSEAKTKISQSNPLKSGVTDHARVCRGYYDSYGVSGQNALYINDPANGGSTYWEEWDDIVHTNYIYVL</sequence>
<dbReference type="Gene3D" id="3.90.70.10">
    <property type="entry name" value="Cysteine proteinases"/>
    <property type="match status" value="1"/>
</dbReference>
<accession>A0A1I4PE05</accession>
<evidence type="ECO:0000313" key="3">
    <source>
        <dbReference type="Proteomes" id="UP000198535"/>
    </source>
</evidence>
<evidence type="ECO:0000313" key="2">
    <source>
        <dbReference type="EMBL" id="SFM25825.1"/>
    </source>
</evidence>
<dbReference type="Pfam" id="PF13529">
    <property type="entry name" value="Peptidase_C39_2"/>
    <property type="match status" value="1"/>
</dbReference>
<dbReference type="RefSeq" id="WP_091932923.1">
    <property type="nucleotide sequence ID" value="NZ_FOUJ01000001.1"/>
</dbReference>
<dbReference type="InterPro" id="IPR039564">
    <property type="entry name" value="Peptidase_C39-like"/>
</dbReference>
<reference evidence="3" key="1">
    <citation type="submission" date="2016-10" db="EMBL/GenBank/DDBJ databases">
        <authorList>
            <person name="Varghese N."/>
            <person name="Submissions S."/>
        </authorList>
    </citation>
    <scope>NUCLEOTIDE SEQUENCE [LARGE SCALE GENOMIC DNA]</scope>
    <source>
        <strain evidence="3">Mob M</strain>
    </source>
</reference>
<dbReference type="EMBL" id="FOUJ01000001">
    <property type="protein sequence ID" value="SFM25825.1"/>
    <property type="molecule type" value="Genomic_DNA"/>
</dbReference>
<feature type="domain" description="Peptidase C39-like" evidence="1">
    <location>
        <begin position="238"/>
        <end position="357"/>
    </location>
</feature>
<evidence type="ECO:0000259" key="1">
    <source>
        <dbReference type="Pfam" id="PF13529"/>
    </source>
</evidence>
<protein>
    <submittedName>
        <fullName evidence="2">Peptidase_C39 like family protein</fullName>
    </submittedName>
</protein>
<name>A0A1I4PE05_9EURY</name>
<organism evidence="2 3">
    <name type="scientific">Methanolobus profundi</name>
    <dbReference type="NCBI Taxonomy" id="487685"/>
    <lineage>
        <taxon>Archaea</taxon>
        <taxon>Methanobacteriati</taxon>
        <taxon>Methanobacteriota</taxon>
        <taxon>Stenosarchaea group</taxon>
        <taxon>Methanomicrobia</taxon>
        <taxon>Methanosarcinales</taxon>
        <taxon>Methanosarcinaceae</taxon>
        <taxon>Methanolobus</taxon>
    </lineage>
</organism>